<dbReference type="GeneID" id="94345651"/>
<dbReference type="AlphaFoldDB" id="A0A976FIS2"/>
<dbReference type="Proteomes" id="UP000294530">
    <property type="component" value="Unassembled WGS sequence"/>
</dbReference>
<comment type="caution">
    <text evidence="1">The sequence shown here is derived from an EMBL/GenBank/DDBJ whole genome shotgun (WGS) entry which is preliminary data.</text>
</comment>
<accession>A0A976FIS2</accession>
<name>A0A976FIS2_BRELC</name>
<keyword evidence="2" id="KW-1185">Reference proteome</keyword>
<evidence type="ECO:0000313" key="1">
    <source>
        <dbReference type="EMBL" id="TDH67264.1"/>
    </source>
</evidence>
<reference evidence="1 2" key="1">
    <citation type="journal article" date="2021" name="Genome Biol.">
        <title>AFLAP: assembly-free linkage analysis pipeline using k-mers from genome sequencing data.</title>
        <authorList>
            <person name="Fletcher K."/>
            <person name="Zhang L."/>
            <person name="Gil J."/>
            <person name="Han R."/>
            <person name="Cavanaugh K."/>
            <person name="Michelmore R."/>
        </authorList>
    </citation>
    <scope>NUCLEOTIDE SEQUENCE [LARGE SCALE GENOMIC DNA]</scope>
    <source>
        <strain evidence="1 2">SF5</strain>
    </source>
</reference>
<evidence type="ECO:0000313" key="2">
    <source>
        <dbReference type="Proteomes" id="UP000294530"/>
    </source>
</evidence>
<dbReference type="KEGG" id="blac:94345651"/>
<sequence>MMMEIRCHKKIQIDSDFEFAHFVGKSNRLLKCKMNPLGQAATPRDDEVEERQSLTRQKNILFQEL</sequence>
<dbReference type="RefSeq" id="XP_067816763.1">
    <property type="nucleotide sequence ID" value="XM_067959980.1"/>
</dbReference>
<proteinExistence type="predicted"/>
<organism evidence="1 2">
    <name type="scientific">Bremia lactucae</name>
    <name type="common">Lettuce downy mildew</name>
    <dbReference type="NCBI Taxonomy" id="4779"/>
    <lineage>
        <taxon>Eukaryota</taxon>
        <taxon>Sar</taxon>
        <taxon>Stramenopiles</taxon>
        <taxon>Oomycota</taxon>
        <taxon>Peronosporomycetes</taxon>
        <taxon>Peronosporales</taxon>
        <taxon>Peronosporaceae</taxon>
        <taxon>Bremia</taxon>
    </lineage>
</organism>
<protein>
    <submittedName>
        <fullName evidence="1">Uncharacterized protein</fullName>
    </submittedName>
</protein>
<dbReference type="EMBL" id="SHOA02000014">
    <property type="protein sequence ID" value="TDH67264.1"/>
    <property type="molecule type" value="Genomic_DNA"/>
</dbReference>
<gene>
    <name evidence="1" type="ORF">CCR75_001879</name>
</gene>